<dbReference type="Proteomes" id="UP000678393">
    <property type="component" value="Unassembled WGS sequence"/>
</dbReference>
<dbReference type="Gene3D" id="2.30.29.30">
    <property type="entry name" value="Pleckstrin-homology domain (PH domain)/Phosphotyrosine-binding domain (PTB)"/>
    <property type="match status" value="1"/>
</dbReference>
<feature type="compositionally biased region" description="Polar residues" evidence="1">
    <location>
        <begin position="534"/>
        <end position="543"/>
    </location>
</feature>
<comment type="caution">
    <text evidence="2">The sequence shown here is derived from an EMBL/GenBank/DDBJ whole genome shotgun (WGS) entry which is preliminary data.</text>
</comment>
<gene>
    <name evidence="2" type="ORF">CUNI_LOCUS1918</name>
</gene>
<feature type="region of interest" description="Disordered" evidence="1">
    <location>
        <begin position="279"/>
        <end position="451"/>
    </location>
</feature>
<evidence type="ECO:0000313" key="3">
    <source>
        <dbReference type="Proteomes" id="UP000678393"/>
    </source>
</evidence>
<feature type="compositionally biased region" description="Basic and acidic residues" evidence="1">
    <location>
        <begin position="295"/>
        <end position="305"/>
    </location>
</feature>
<sequence length="555" mass="62092">MFKSGKNKSKDSGGNKSQFYVEFLGWMECRGLRGYGYTEPIIRELRRRHRKMDSAPKLTIQVSKKDIKITQELEERRNKGIKKITFPTIPSRDVTFVHQASQPDTGAPDDIVACIFLGYMPRTQRYVHVHVYRFDEARTATLFVSQMSQIVESNMDHIQEAELKLASKGEIDDPKYVPPANTIQFHANDSAVGSTASTYSNDESPTFGSDEIEEDLQSLADVQPFDSVASELKHRLHMGDAPLLLPPKDYDTISRAHGNLEHINARRCMNLNIIGSSAFKGDADDINEPSSSEIDAAKEYERGKVENLPVTKLKSPDNRPSPNSSPKLQHMFLAPNDTQKSPRVAHRPTNLLESNQSPNMPFKLRYPEMSSPVNDLYPSKKSPLLASPVSDSVYPPKGMNSPKSPRIFHAAPKSDLSRQNSANSLSSEGSKQSHRSDDGRLTPQIPRYVYGSNDDVYSMPFKVTKQAPPMDECPPDYQDDDAAYHPVSTQPYGESYLTRSLPEELIRNKMHTGNGSRPNSGELRHGGRLASPIVMTSPQTQMRSPGIHRKGPNNR</sequence>
<name>A0A8S3YMX3_9EUPU</name>
<organism evidence="2 3">
    <name type="scientific">Candidula unifasciata</name>
    <dbReference type="NCBI Taxonomy" id="100452"/>
    <lineage>
        <taxon>Eukaryota</taxon>
        <taxon>Metazoa</taxon>
        <taxon>Spiralia</taxon>
        <taxon>Lophotrochozoa</taxon>
        <taxon>Mollusca</taxon>
        <taxon>Gastropoda</taxon>
        <taxon>Heterobranchia</taxon>
        <taxon>Euthyneura</taxon>
        <taxon>Panpulmonata</taxon>
        <taxon>Eupulmonata</taxon>
        <taxon>Stylommatophora</taxon>
        <taxon>Helicina</taxon>
        <taxon>Helicoidea</taxon>
        <taxon>Geomitridae</taxon>
        <taxon>Candidula</taxon>
    </lineage>
</organism>
<dbReference type="EMBL" id="CAJHNH020000242">
    <property type="protein sequence ID" value="CAG5116360.1"/>
    <property type="molecule type" value="Genomic_DNA"/>
</dbReference>
<feature type="region of interest" description="Disordered" evidence="1">
    <location>
        <begin position="509"/>
        <end position="555"/>
    </location>
</feature>
<protein>
    <submittedName>
        <fullName evidence="2">Uncharacterized protein</fullName>
    </submittedName>
</protein>
<feature type="compositionally biased region" description="Polar residues" evidence="1">
    <location>
        <begin position="417"/>
        <end position="430"/>
    </location>
</feature>
<feature type="compositionally biased region" description="Basic residues" evidence="1">
    <location>
        <begin position="546"/>
        <end position="555"/>
    </location>
</feature>
<dbReference type="PANTHER" id="PTHR41148:SF1">
    <property type="entry name" value="LP09875P"/>
    <property type="match status" value="1"/>
</dbReference>
<evidence type="ECO:0000256" key="1">
    <source>
        <dbReference type="SAM" id="MobiDB-lite"/>
    </source>
</evidence>
<feature type="region of interest" description="Disordered" evidence="1">
    <location>
        <begin position="465"/>
        <end position="494"/>
    </location>
</feature>
<dbReference type="OrthoDB" id="9994380at2759"/>
<dbReference type="SUPFAM" id="SSF50729">
    <property type="entry name" value="PH domain-like"/>
    <property type="match status" value="1"/>
</dbReference>
<evidence type="ECO:0000313" key="2">
    <source>
        <dbReference type="EMBL" id="CAG5116360.1"/>
    </source>
</evidence>
<keyword evidence="3" id="KW-1185">Reference proteome</keyword>
<dbReference type="InterPro" id="IPR011993">
    <property type="entry name" value="PH-like_dom_sf"/>
</dbReference>
<dbReference type="AlphaFoldDB" id="A0A8S3YMX3"/>
<proteinExistence type="predicted"/>
<reference evidence="2" key="1">
    <citation type="submission" date="2021-04" db="EMBL/GenBank/DDBJ databases">
        <authorList>
            <consortium name="Molecular Ecology Group"/>
        </authorList>
    </citation>
    <scope>NUCLEOTIDE SEQUENCE</scope>
</reference>
<dbReference type="PANTHER" id="PTHR41148">
    <property type="entry name" value="LP09875P"/>
    <property type="match status" value="1"/>
</dbReference>
<accession>A0A8S3YMX3</accession>